<dbReference type="HAMAP" id="MF_00038">
    <property type="entry name" value="MraY"/>
    <property type="match status" value="1"/>
</dbReference>
<dbReference type="EMBL" id="CAFBMM010000004">
    <property type="protein sequence ID" value="CAB4896790.1"/>
    <property type="molecule type" value="Genomic_DNA"/>
</dbReference>
<keyword evidence="6 7" id="KW-0472">Membrane</keyword>
<dbReference type="PANTHER" id="PTHR22926:SF5">
    <property type="entry name" value="PHOSPHO-N-ACETYLMURAMOYL-PENTAPEPTIDE-TRANSFERASE HOMOLOG"/>
    <property type="match status" value="1"/>
</dbReference>
<sequence>MIALGIAGSLGFLICVFGTPVLIRVLRRREMGQQIRDDGPFLHPHADKAGTPTMGGVAIVIAVTIGYLVAHIRTEQLKFSRVGVILMFLIIGFSVVGFIDDYLSLRRGRNTGLRMRGKTGGQLLVAGGFIILALQWVDVSTDLSFTRAIDLRLGTTLWIFLAFIVIYGTSNAVNLTDGLDGLAAGSAMLVFLAFTVVCFWEFRHPVEYGIGSAAAVDLAIISAALAGACGGFLWWNAAPARIFMGDTGSLALGAAMAGLALLSETVLLLPILGGLYVIETLSVIAQVISFRGFGRRILRMAPIHHHFEVGGMPEFTVLVRLWLFSGACVALGLGIFYADFIRIPGAID</sequence>
<feature type="transmembrane region" description="Helical" evidence="7">
    <location>
        <begin position="79"/>
        <end position="99"/>
    </location>
</feature>
<dbReference type="PROSITE" id="PS01347">
    <property type="entry name" value="MRAY_1"/>
    <property type="match status" value="1"/>
</dbReference>
<feature type="transmembrane region" description="Helical" evidence="7">
    <location>
        <begin position="247"/>
        <end position="269"/>
    </location>
</feature>
<dbReference type="EMBL" id="CAFBOF010000037">
    <property type="protein sequence ID" value="CAB4984359.1"/>
    <property type="molecule type" value="Genomic_DNA"/>
</dbReference>
<evidence type="ECO:0000256" key="5">
    <source>
        <dbReference type="ARBA" id="ARBA00022989"/>
    </source>
</evidence>
<dbReference type="GO" id="GO:0008963">
    <property type="term" value="F:phospho-N-acetylmuramoyl-pentapeptide-transferase activity"/>
    <property type="evidence" value="ECO:0007669"/>
    <property type="project" value="InterPro"/>
</dbReference>
<feature type="transmembrane region" description="Helical" evidence="7">
    <location>
        <begin position="54"/>
        <end position="73"/>
    </location>
</feature>
<comment type="similarity">
    <text evidence="2">Belongs to the glycosyltransferase 4 family. MraY subfamily.</text>
</comment>
<dbReference type="PROSITE" id="PS01348">
    <property type="entry name" value="MRAY_2"/>
    <property type="match status" value="1"/>
</dbReference>
<evidence type="ECO:0000256" key="1">
    <source>
        <dbReference type="ARBA" id="ARBA00004141"/>
    </source>
</evidence>
<evidence type="ECO:0000256" key="6">
    <source>
        <dbReference type="ARBA" id="ARBA00023136"/>
    </source>
</evidence>
<evidence type="ECO:0000313" key="10">
    <source>
        <dbReference type="EMBL" id="CAB4984359.1"/>
    </source>
</evidence>
<evidence type="ECO:0000256" key="7">
    <source>
        <dbReference type="SAM" id="Phobius"/>
    </source>
</evidence>
<dbReference type="GO" id="GO:0071555">
    <property type="term" value="P:cell wall organization"/>
    <property type="evidence" value="ECO:0007669"/>
    <property type="project" value="TreeGrafter"/>
</dbReference>
<dbReference type="InterPro" id="IPR018480">
    <property type="entry name" value="PNAcMuramoyl-5peptid_Trfase_CS"/>
</dbReference>
<reference evidence="9" key="1">
    <citation type="submission" date="2020-05" db="EMBL/GenBank/DDBJ databases">
        <authorList>
            <person name="Chiriac C."/>
            <person name="Salcher M."/>
            <person name="Ghai R."/>
            <person name="Kavagutti S V."/>
        </authorList>
    </citation>
    <scope>NUCLEOTIDE SEQUENCE</scope>
</reference>
<organism evidence="9">
    <name type="scientific">freshwater metagenome</name>
    <dbReference type="NCBI Taxonomy" id="449393"/>
    <lineage>
        <taxon>unclassified sequences</taxon>
        <taxon>metagenomes</taxon>
        <taxon>ecological metagenomes</taxon>
    </lineage>
</organism>
<dbReference type="InterPro" id="IPR000715">
    <property type="entry name" value="Glycosyl_transferase_4"/>
</dbReference>
<dbReference type="PANTHER" id="PTHR22926">
    <property type="entry name" value="PHOSPHO-N-ACETYLMURAMOYL-PENTAPEPTIDE-TRANSFERASE"/>
    <property type="match status" value="1"/>
</dbReference>
<dbReference type="GO" id="GO:0044038">
    <property type="term" value="P:cell wall macromolecule biosynthetic process"/>
    <property type="evidence" value="ECO:0007669"/>
    <property type="project" value="TreeGrafter"/>
</dbReference>
<evidence type="ECO:0000256" key="3">
    <source>
        <dbReference type="ARBA" id="ARBA00022679"/>
    </source>
</evidence>
<evidence type="ECO:0000256" key="4">
    <source>
        <dbReference type="ARBA" id="ARBA00022692"/>
    </source>
</evidence>
<proteinExistence type="inferred from homology"/>
<feature type="transmembrane region" description="Helical" evidence="7">
    <location>
        <begin position="315"/>
        <end position="338"/>
    </location>
</feature>
<dbReference type="CDD" id="cd06852">
    <property type="entry name" value="GT_MraY"/>
    <property type="match status" value="1"/>
</dbReference>
<accession>A0A6J7FVP2</accession>
<keyword evidence="4 7" id="KW-0812">Transmembrane</keyword>
<feature type="transmembrane region" description="Helical" evidence="7">
    <location>
        <begin position="157"/>
        <end position="175"/>
    </location>
</feature>
<feature type="transmembrane region" description="Helical" evidence="7">
    <location>
        <begin position="182"/>
        <end position="202"/>
    </location>
</feature>
<feature type="transmembrane region" description="Helical" evidence="7">
    <location>
        <begin position="6"/>
        <end position="26"/>
    </location>
</feature>
<dbReference type="InterPro" id="IPR003524">
    <property type="entry name" value="PNAcMuramoyl-5peptid_Trfase"/>
</dbReference>
<dbReference type="NCBIfam" id="TIGR00445">
    <property type="entry name" value="mraY"/>
    <property type="match status" value="1"/>
</dbReference>
<protein>
    <submittedName>
        <fullName evidence="9">Unannotated protein</fullName>
    </submittedName>
</protein>
<comment type="subcellular location">
    <subcellularLocation>
        <location evidence="1">Membrane</location>
        <topology evidence="1">Multi-pass membrane protein</topology>
    </subcellularLocation>
</comment>
<evidence type="ECO:0000256" key="2">
    <source>
        <dbReference type="ARBA" id="ARBA00005583"/>
    </source>
</evidence>
<gene>
    <name evidence="8" type="ORF">UFOPK2683_01217</name>
    <name evidence="9" type="ORF">UFOPK3605_00246</name>
    <name evidence="10" type="ORF">UFOPK3897_01309</name>
    <name evidence="11" type="ORF">UFOPK4121_00385</name>
</gene>
<feature type="transmembrane region" description="Helical" evidence="7">
    <location>
        <begin position="275"/>
        <end position="294"/>
    </location>
</feature>
<name>A0A6J7FVP2_9ZZZZ</name>
<dbReference type="AlphaFoldDB" id="A0A6J7FVP2"/>
<feature type="transmembrane region" description="Helical" evidence="7">
    <location>
        <begin position="120"/>
        <end position="137"/>
    </location>
</feature>
<keyword evidence="5 7" id="KW-1133">Transmembrane helix</keyword>
<evidence type="ECO:0000313" key="9">
    <source>
        <dbReference type="EMBL" id="CAB4896790.1"/>
    </source>
</evidence>
<dbReference type="EMBL" id="CAEZYK010000079">
    <property type="protein sequence ID" value="CAB4729892.1"/>
    <property type="molecule type" value="Genomic_DNA"/>
</dbReference>
<dbReference type="Pfam" id="PF10555">
    <property type="entry name" value="MraY_sig1"/>
    <property type="match status" value="1"/>
</dbReference>
<dbReference type="GO" id="GO:0005886">
    <property type="term" value="C:plasma membrane"/>
    <property type="evidence" value="ECO:0007669"/>
    <property type="project" value="TreeGrafter"/>
</dbReference>
<evidence type="ECO:0000313" key="11">
    <source>
        <dbReference type="EMBL" id="CAB5016582.1"/>
    </source>
</evidence>
<feature type="transmembrane region" description="Helical" evidence="7">
    <location>
        <begin position="208"/>
        <end position="235"/>
    </location>
</feature>
<dbReference type="Pfam" id="PF00953">
    <property type="entry name" value="Glycos_transf_4"/>
    <property type="match status" value="1"/>
</dbReference>
<keyword evidence="3" id="KW-0808">Transferase</keyword>
<dbReference type="EMBL" id="CAFBPQ010000006">
    <property type="protein sequence ID" value="CAB5016582.1"/>
    <property type="molecule type" value="Genomic_DNA"/>
</dbReference>
<evidence type="ECO:0000313" key="8">
    <source>
        <dbReference type="EMBL" id="CAB4729892.1"/>
    </source>
</evidence>